<dbReference type="Gene3D" id="3.30.300.20">
    <property type="match status" value="1"/>
</dbReference>
<dbReference type="GO" id="GO:0006979">
    <property type="term" value="P:response to oxidative stress"/>
    <property type="evidence" value="ECO:0007669"/>
    <property type="project" value="InterPro"/>
</dbReference>
<dbReference type="GO" id="GO:0004601">
    <property type="term" value="F:peroxidase activity"/>
    <property type="evidence" value="ECO:0007669"/>
    <property type="project" value="InterPro"/>
</dbReference>
<comment type="caution">
    <text evidence="1">The sequence shown here is derived from an EMBL/GenBank/DDBJ whole genome shotgun (WGS) entry which is preliminary data.</text>
</comment>
<accession>A0A327Z995</accession>
<dbReference type="NCBIfam" id="TIGR03562">
    <property type="entry name" value="osmo_induc_OsmC"/>
    <property type="match status" value="1"/>
</dbReference>
<evidence type="ECO:0000313" key="2">
    <source>
        <dbReference type="Proteomes" id="UP000249341"/>
    </source>
</evidence>
<dbReference type="SUPFAM" id="SSF82784">
    <property type="entry name" value="OsmC-like"/>
    <property type="match status" value="1"/>
</dbReference>
<dbReference type="Proteomes" id="UP000249341">
    <property type="component" value="Unassembled WGS sequence"/>
</dbReference>
<dbReference type="Pfam" id="PF02566">
    <property type="entry name" value="OsmC"/>
    <property type="match status" value="1"/>
</dbReference>
<dbReference type="InterPro" id="IPR019904">
    <property type="entry name" value="Peroxiredoxin_OsmC"/>
</dbReference>
<dbReference type="InterPro" id="IPR052707">
    <property type="entry name" value="OsmC_Ohr_Peroxiredoxin"/>
</dbReference>
<evidence type="ECO:0000313" key="1">
    <source>
        <dbReference type="EMBL" id="RAK35482.1"/>
    </source>
</evidence>
<dbReference type="PANTHER" id="PTHR42830:SF1">
    <property type="entry name" value="OSMOTICALLY INDUCIBLE FAMILY PROTEIN"/>
    <property type="match status" value="1"/>
</dbReference>
<gene>
    <name evidence="1" type="ORF">B0I29_110238</name>
</gene>
<dbReference type="EMBL" id="QLMJ01000010">
    <property type="protein sequence ID" value="RAK35482.1"/>
    <property type="molecule type" value="Genomic_DNA"/>
</dbReference>
<organism evidence="1 2">
    <name type="scientific">Actinoplanes lutulentus</name>
    <dbReference type="NCBI Taxonomy" id="1287878"/>
    <lineage>
        <taxon>Bacteria</taxon>
        <taxon>Bacillati</taxon>
        <taxon>Actinomycetota</taxon>
        <taxon>Actinomycetes</taxon>
        <taxon>Micromonosporales</taxon>
        <taxon>Micromonosporaceae</taxon>
        <taxon>Actinoplanes</taxon>
    </lineage>
</organism>
<proteinExistence type="predicted"/>
<dbReference type="InterPro" id="IPR036102">
    <property type="entry name" value="OsmC/Ohrsf"/>
</dbReference>
<dbReference type="AlphaFoldDB" id="A0A327Z995"/>
<dbReference type="InterPro" id="IPR015946">
    <property type="entry name" value="KH_dom-like_a/b"/>
</dbReference>
<dbReference type="PANTHER" id="PTHR42830">
    <property type="entry name" value="OSMOTICALLY INDUCIBLE FAMILY PROTEIN"/>
    <property type="match status" value="1"/>
</dbReference>
<sequence>MAPCVDYGPAAAGWASVLVMPIRTASARWEGNLTEGSGTVKTGKGGLQGNYSFKSRFEEGEGTNPEELIAAAHSGCFSMAFSKGLADAGFTPTSVETVAKVRMDKVDGGFGVTGIELETVGDVPGIDDTTFQKIAEGAKENCPISKLLSPGAPITLVAKLV</sequence>
<reference evidence="1 2" key="1">
    <citation type="submission" date="2018-06" db="EMBL/GenBank/DDBJ databases">
        <title>Genomic Encyclopedia of Type Strains, Phase III (KMG-III): the genomes of soil and plant-associated and newly described type strains.</title>
        <authorList>
            <person name="Whitman W."/>
        </authorList>
    </citation>
    <scope>NUCLEOTIDE SEQUENCE [LARGE SCALE GENOMIC DNA]</scope>
    <source>
        <strain evidence="1 2">CGMCC 4.7090</strain>
    </source>
</reference>
<keyword evidence="2" id="KW-1185">Reference proteome</keyword>
<name>A0A327Z995_9ACTN</name>
<dbReference type="InterPro" id="IPR003718">
    <property type="entry name" value="OsmC/Ohr_fam"/>
</dbReference>
<protein>
    <submittedName>
        <fullName evidence="1">Osmotically inducible protein OsmC</fullName>
    </submittedName>
</protein>